<sequence length="68" mass="7244">MLRCGIESETVQVWVVGGRDRLPETGLSIVGVVPVSCATSCGGLNGRWNIMHAFASMMGTLAESFQDD</sequence>
<proteinExistence type="predicted"/>
<accession>M5S282</accession>
<evidence type="ECO:0000313" key="1">
    <source>
        <dbReference type="EMBL" id="EMI25571.1"/>
    </source>
</evidence>
<dbReference type="STRING" id="1263868.RESH_03784"/>
<protein>
    <submittedName>
        <fullName evidence="1">Uncharacterized protein</fullName>
    </submittedName>
</protein>
<dbReference type="EMBL" id="ANOF01000123">
    <property type="protein sequence ID" value="EMI25571.1"/>
    <property type="molecule type" value="Genomic_DNA"/>
</dbReference>
<comment type="caution">
    <text evidence="1">The sequence shown here is derived from an EMBL/GenBank/DDBJ whole genome shotgun (WGS) entry which is preliminary data.</text>
</comment>
<evidence type="ECO:0000313" key="2">
    <source>
        <dbReference type="Proteomes" id="UP000011996"/>
    </source>
</evidence>
<name>M5S282_9BACT</name>
<dbReference type="AlphaFoldDB" id="M5S282"/>
<gene>
    <name evidence="1" type="ORF">RESH_03784</name>
</gene>
<dbReference type="PATRIC" id="fig|1263868.3.peg.4079"/>
<organism evidence="1 2">
    <name type="scientific">Rhodopirellula europaea SH398</name>
    <dbReference type="NCBI Taxonomy" id="1263868"/>
    <lineage>
        <taxon>Bacteria</taxon>
        <taxon>Pseudomonadati</taxon>
        <taxon>Planctomycetota</taxon>
        <taxon>Planctomycetia</taxon>
        <taxon>Pirellulales</taxon>
        <taxon>Pirellulaceae</taxon>
        <taxon>Rhodopirellula</taxon>
    </lineage>
</organism>
<reference evidence="1 2" key="1">
    <citation type="journal article" date="2013" name="Mar. Genomics">
        <title>Expression of sulfatases in Rhodopirellula baltica and the diversity of sulfatases in the genus Rhodopirellula.</title>
        <authorList>
            <person name="Wegner C.E."/>
            <person name="Richter-Heitmann T."/>
            <person name="Klindworth A."/>
            <person name="Klockow C."/>
            <person name="Richter M."/>
            <person name="Achstetter T."/>
            <person name="Glockner F.O."/>
            <person name="Harder J."/>
        </authorList>
    </citation>
    <scope>NUCLEOTIDE SEQUENCE [LARGE SCALE GENOMIC DNA]</scope>
    <source>
        <strain evidence="1 2">SH398</strain>
    </source>
</reference>
<dbReference type="Proteomes" id="UP000011996">
    <property type="component" value="Unassembled WGS sequence"/>
</dbReference>